<evidence type="ECO:0000313" key="2">
    <source>
        <dbReference type="EMBL" id="KAK4823782.1"/>
    </source>
</evidence>
<gene>
    <name evidence="2" type="ORF">QYF61_006504</name>
</gene>
<dbReference type="EMBL" id="JAUNZN010000003">
    <property type="protein sequence ID" value="KAK4823782.1"/>
    <property type="molecule type" value="Genomic_DNA"/>
</dbReference>
<dbReference type="SUPFAM" id="SSF57392">
    <property type="entry name" value="Defensin-like"/>
    <property type="match status" value="1"/>
</dbReference>
<sequence length="135" mass="14703">MQGSNLRTTAPQIQTSCLVGHSTAKCLTAERRAAACLWVFPPSSKIHIPAVAMRILYQLLVVLFIMLQGAAGQPLVSQQYEPCAARSGHCVRGICRRPYYWIGTCGVGFSCCRRKLLGAEFEILLSAPNCLICCA</sequence>
<accession>A0AAN7NER4</accession>
<proteinExistence type="predicted"/>
<dbReference type="GO" id="GO:0006952">
    <property type="term" value="P:defense response"/>
    <property type="evidence" value="ECO:0007669"/>
    <property type="project" value="InterPro"/>
</dbReference>
<evidence type="ECO:0000313" key="3">
    <source>
        <dbReference type="Proteomes" id="UP001333110"/>
    </source>
</evidence>
<dbReference type="AlphaFoldDB" id="A0AAN7NER4"/>
<dbReference type="GO" id="GO:0005576">
    <property type="term" value="C:extracellular region"/>
    <property type="evidence" value="ECO:0007669"/>
    <property type="project" value="InterPro"/>
</dbReference>
<feature type="domain" description="Beta-defensin-like" evidence="1">
    <location>
        <begin position="83"/>
        <end position="113"/>
    </location>
</feature>
<protein>
    <recommendedName>
        <fullName evidence="1">Beta-defensin-like domain-containing protein</fullName>
    </recommendedName>
</protein>
<organism evidence="2 3">
    <name type="scientific">Mycteria americana</name>
    <name type="common">Wood stork</name>
    <dbReference type="NCBI Taxonomy" id="33587"/>
    <lineage>
        <taxon>Eukaryota</taxon>
        <taxon>Metazoa</taxon>
        <taxon>Chordata</taxon>
        <taxon>Craniata</taxon>
        <taxon>Vertebrata</taxon>
        <taxon>Euteleostomi</taxon>
        <taxon>Archelosauria</taxon>
        <taxon>Archosauria</taxon>
        <taxon>Dinosauria</taxon>
        <taxon>Saurischia</taxon>
        <taxon>Theropoda</taxon>
        <taxon>Coelurosauria</taxon>
        <taxon>Aves</taxon>
        <taxon>Neognathae</taxon>
        <taxon>Neoaves</taxon>
        <taxon>Aequornithes</taxon>
        <taxon>Ciconiiformes</taxon>
        <taxon>Ciconiidae</taxon>
        <taxon>Mycteria</taxon>
    </lineage>
</organism>
<comment type="caution">
    <text evidence="2">The sequence shown here is derived from an EMBL/GenBank/DDBJ whole genome shotgun (WGS) entry which is preliminary data.</text>
</comment>
<dbReference type="Proteomes" id="UP001333110">
    <property type="component" value="Unassembled WGS sequence"/>
</dbReference>
<evidence type="ECO:0000259" key="1">
    <source>
        <dbReference type="Pfam" id="PF00711"/>
    </source>
</evidence>
<keyword evidence="3" id="KW-1185">Reference proteome</keyword>
<name>A0AAN7NER4_MYCAM</name>
<dbReference type="Pfam" id="PF00711">
    <property type="entry name" value="Defensin_beta"/>
    <property type="match status" value="1"/>
</dbReference>
<feature type="non-terminal residue" evidence="2">
    <location>
        <position position="135"/>
    </location>
</feature>
<reference evidence="2 3" key="1">
    <citation type="journal article" date="2023" name="J. Hered.">
        <title>Chromosome-level genome of the wood stork (Mycteria americana) provides insight into avian chromosome evolution.</title>
        <authorList>
            <person name="Flamio R. Jr."/>
            <person name="Ramstad K.M."/>
        </authorList>
    </citation>
    <scope>NUCLEOTIDE SEQUENCE [LARGE SCALE GENOMIC DNA]</scope>
    <source>
        <strain evidence="2">JAX WOST 10</strain>
    </source>
</reference>
<dbReference type="InterPro" id="IPR001855">
    <property type="entry name" value="Defensin_beta-like"/>
</dbReference>